<dbReference type="EMBL" id="UYIN01000022">
    <property type="protein sequence ID" value="VDG74208.1"/>
    <property type="molecule type" value="Genomic_DNA"/>
</dbReference>
<name>A0ABY6T150_9CLOT</name>
<dbReference type="Proteomes" id="UP000277570">
    <property type="component" value="Unassembled WGS sequence"/>
</dbReference>
<comment type="caution">
    <text evidence="1">The sequence shown here is derived from an EMBL/GenBank/DDBJ whole genome shotgun (WGS) entry which is preliminary data.</text>
</comment>
<protein>
    <submittedName>
        <fullName evidence="1">Uncharacterized protein</fullName>
    </submittedName>
</protein>
<evidence type="ECO:0000313" key="1">
    <source>
        <dbReference type="EMBL" id="VDG74208.1"/>
    </source>
</evidence>
<sequence>MLLMSLKIVLIVISIFDVIEYRKLRRKEKKVEELLDCLINYEEEHSNNYKKLIEKTNEVIKANRLIVSIYNKNIEKVKSLELILNKTKKFRVKKKLEKRIARNGV</sequence>
<organism evidence="1 2">
    <name type="scientific">Clostridium carnis</name>
    <dbReference type="NCBI Taxonomy" id="1530"/>
    <lineage>
        <taxon>Bacteria</taxon>
        <taxon>Bacillati</taxon>
        <taxon>Bacillota</taxon>
        <taxon>Clostridia</taxon>
        <taxon>Eubacteriales</taxon>
        <taxon>Clostridiaceae</taxon>
        <taxon>Clostridium</taxon>
    </lineage>
</organism>
<proteinExistence type="predicted"/>
<accession>A0ABY6T150</accession>
<keyword evidence="2" id="KW-1185">Reference proteome</keyword>
<dbReference type="RefSeq" id="WP_125150010.1">
    <property type="nucleotide sequence ID" value="NZ_UYIN01000022.1"/>
</dbReference>
<reference evidence="1 2" key="1">
    <citation type="submission" date="2018-11" db="EMBL/GenBank/DDBJ databases">
        <authorList>
            <consortium name="Pathogen Informatics"/>
        </authorList>
    </citation>
    <scope>NUCLEOTIDE SEQUENCE [LARGE SCALE GENOMIC DNA]</scope>
    <source>
        <strain evidence="1 2">NCTC10913</strain>
    </source>
</reference>
<evidence type="ECO:0000313" key="2">
    <source>
        <dbReference type="Proteomes" id="UP000277570"/>
    </source>
</evidence>
<gene>
    <name evidence="1" type="ORF">NCTC10913_04588</name>
</gene>